<name>A0A098EDQ3_9ZZZZ</name>
<protein>
    <submittedName>
        <fullName evidence="1">Uncharacterized protein</fullName>
    </submittedName>
</protein>
<organism evidence="1">
    <name type="scientific">groundwater metagenome</name>
    <dbReference type="NCBI Taxonomy" id="717931"/>
    <lineage>
        <taxon>unclassified sequences</taxon>
        <taxon>metagenomes</taxon>
        <taxon>ecological metagenomes</taxon>
    </lineage>
</organism>
<dbReference type="AlphaFoldDB" id="A0A098EDQ3"/>
<gene>
    <name evidence="1" type="ORF">MSIBF_A4380001</name>
</gene>
<evidence type="ECO:0000313" key="1">
    <source>
        <dbReference type="EMBL" id="CEG13639.1"/>
    </source>
</evidence>
<proteinExistence type="predicted"/>
<accession>A0A098EDQ3</accession>
<dbReference type="EMBL" id="CCXY01000377">
    <property type="protein sequence ID" value="CEG13639.1"/>
    <property type="molecule type" value="Genomic_DNA"/>
</dbReference>
<reference evidence="1" key="1">
    <citation type="submission" date="2014-09" db="EMBL/GenBank/DDBJ databases">
        <authorList>
            <person name="Probst J Alexander"/>
        </authorList>
    </citation>
    <scope>NUCLEOTIDE SEQUENCE</scope>
</reference>
<sequence length="55" mass="6573">MRKASKNYLKLVGINKVADIFYKQTSPERMRINYRPRTINFFRLYFKKNAPGSSN</sequence>